<dbReference type="PROSITE" id="PS51032">
    <property type="entry name" value="AP2_ERF"/>
    <property type="match status" value="1"/>
</dbReference>
<evidence type="ECO:0000256" key="3">
    <source>
        <dbReference type="ARBA" id="ARBA00023125"/>
    </source>
</evidence>
<feature type="domain" description="AP2/ERF" evidence="7">
    <location>
        <begin position="15"/>
        <end position="73"/>
    </location>
</feature>
<evidence type="ECO:0000256" key="6">
    <source>
        <dbReference type="SAM" id="MobiDB-lite"/>
    </source>
</evidence>
<dbReference type="EMBL" id="JBAMMX010000005">
    <property type="protein sequence ID" value="KAK6940677.1"/>
    <property type="molecule type" value="Genomic_DNA"/>
</dbReference>
<reference evidence="8 9" key="1">
    <citation type="submission" date="2023-12" db="EMBL/GenBank/DDBJ databases">
        <title>A high-quality genome assembly for Dillenia turbinata (Dilleniales).</title>
        <authorList>
            <person name="Chanderbali A."/>
        </authorList>
    </citation>
    <scope>NUCLEOTIDE SEQUENCE [LARGE SCALE GENOMIC DNA]</scope>
    <source>
        <strain evidence="8">LSX21</strain>
        <tissue evidence="8">Leaf</tissue>
    </source>
</reference>
<evidence type="ECO:0000256" key="4">
    <source>
        <dbReference type="ARBA" id="ARBA00023163"/>
    </source>
</evidence>
<comment type="caution">
    <text evidence="8">The sequence shown here is derived from an EMBL/GenBank/DDBJ whole genome shotgun (WGS) entry which is preliminary data.</text>
</comment>
<evidence type="ECO:0000256" key="5">
    <source>
        <dbReference type="ARBA" id="ARBA00023242"/>
    </source>
</evidence>
<dbReference type="InterPro" id="IPR036955">
    <property type="entry name" value="AP2/ERF_dom_sf"/>
</dbReference>
<evidence type="ECO:0000259" key="7">
    <source>
        <dbReference type="PROSITE" id="PS51032"/>
    </source>
</evidence>
<dbReference type="Proteomes" id="UP001370490">
    <property type="component" value="Unassembled WGS sequence"/>
</dbReference>
<dbReference type="FunFam" id="3.30.730.10:FF:000001">
    <property type="entry name" value="Ethylene-responsive transcription factor 2"/>
    <property type="match status" value="1"/>
</dbReference>
<evidence type="ECO:0000256" key="1">
    <source>
        <dbReference type="ARBA" id="ARBA00004123"/>
    </source>
</evidence>
<keyword evidence="9" id="KW-1185">Reference proteome</keyword>
<dbReference type="PRINTS" id="PR00367">
    <property type="entry name" value="ETHRSPELEMNT"/>
</dbReference>
<dbReference type="GO" id="GO:0005634">
    <property type="term" value="C:nucleus"/>
    <property type="evidence" value="ECO:0007669"/>
    <property type="project" value="UniProtKB-SubCell"/>
</dbReference>
<dbReference type="InterPro" id="IPR001471">
    <property type="entry name" value="AP2/ERF_dom"/>
</dbReference>
<feature type="region of interest" description="Disordered" evidence="6">
    <location>
        <begin position="79"/>
        <end position="121"/>
    </location>
</feature>
<keyword evidence="3" id="KW-0238">DNA-binding</keyword>
<dbReference type="AlphaFoldDB" id="A0AAN8W7J3"/>
<comment type="subcellular location">
    <subcellularLocation>
        <location evidence="1">Nucleus</location>
    </subcellularLocation>
</comment>
<keyword evidence="4" id="KW-0804">Transcription</keyword>
<evidence type="ECO:0000313" key="9">
    <source>
        <dbReference type="Proteomes" id="UP001370490"/>
    </source>
</evidence>
<dbReference type="GO" id="GO:0009873">
    <property type="term" value="P:ethylene-activated signaling pathway"/>
    <property type="evidence" value="ECO:0007669"/>
    <property type="project" value="InterPro"/>
</dbReference>
<accession>A0AAN8W7J3</accession>
<dbReference type="InterPro" id="IPR016177">
    <property type="entry name" value="DNA-bd_dom_sf"/>
</dbReference>
<dbReference type="SUPFAM" id="SSF54171">
    <property type="entry name" value="DNA-binding domain"/>
    <property type="match status" value="1"/>
</dbReference>
<keyword evidence="5" id="KW-0539">Nucleus</keyword>
<dbReference type="SMART" id="SM00380">
    <property type="entry name" value="AP2"/>
    <property type="match status" value="1"/>
</dbReference>
<dbReference type="PANTHER" id="PTHR31190:SF321">
    <property type="entry name" value="ETHYLENE-RESPONSIVE TRANSCRIPTION FACTOR ERF098"/>
    <property type="match status" value="1"/>
</dbReference>
<organism evidence="8 9">
    <name type="scientific">Dillenia turbinata</name>
    <dbReference type="NCBI Taxonomy" id="194707"/>
    <lineage>
        <taxon>Eukaryota</taxon>
        <taxon>Viridiplantae</taxon>
        <taxon>Streptophyta</taxon>
        <taxon>Embryophyta</taxon>
        <taxon>Tracheophyta</taxon>
        <taxon>Spermatophyta</taxon>
        <taxon>Magnoliopsida</taxon>
        <taxon>eudicotyledons</taxon>
        <taxon>Gunneridae</taxon>
        <taxon>Pentapetalae</taxon>
        <taxon>Dilleniales</taxon>
        <taxon>Dilleniaceae</taxon>
        <taxon>Dillenia</taxon>
    </lineage>
</organism>
<dbReference type="CDD" id="cd00018">
    <property type="entry name" value="AP2"/>
    <property type="match status" value="1"/>
</dbReference>
<proteinExistence type="predicted"/>
<dbReference type="PANTHER" id="PTHR31190">
    <property type="entry name" value="DNA-BINDING DOMAIN"/>
    <property type="match status" value="1"/>
</dbReference>
<keyword evidence="2" id="KW-0805">Transcription regulation</keyword>
<evidence type="ECO:0000256" key="2">
    <source>
        <dbReference type="ARBA" id="ARBA00023015"/>
    </source>
</evidence>
<dbReference type="InterPro" id="IPR044808">
    <property type="entry name" value="ERF_plant"/>
</dbReference>
<dbReference type="Pfam" id="PF00847">
    <property type="entry name" value="AP2"/>
    <property type="match status" value="1"/>
</dbReference>
<sequence>MEASQEGKENEKLLKYRGVRRRPWGKFAAEIRDPSRNGGRLWLGTYDTAEEAAHAYDRAAFGLRGHLAILNFPNEHLFRTQGSNSMHSHSSSTSSSSSSAAAAAASASSASSSSSSLSPSFSVNDCVGNLERGTTSPSSSRSLEEQVIELEYLDGKLLEELLAAQEGRKEGTHK</sequence>
<dbReference type="GO" id="GO:0003677">
    <property type="term" value="F:DNA binding"/>
    <property type="evidence" value="ECO:0007669"/>
    <property type="project" value="UniProtKB-KW"/>
</dbReference>
<dbReference type="Gene3D" id="3.30.730.10">
    <property type="entry name" value="AP2/ERF domain"/>
    <property type="match status" value="1"/>
</dbReference>
<feature type="compositionally biased region" description="Low complexity" evidence="6">
    <location>
        <begin position="83"/>
        <end position="121"/>
    </location>
</feature>
<dbReference type="GO" id="GO:0003700">
    <property type="term" value="F:DNA-binding transcription factor activity"/>
    <property type="evidence" value="ECO:0007669"/>
    <property type="project" value="InterPro"/>
</dbReference>
<name>A0AAN8W7J3_9MAGN</name>
<evidence type="ECO:0000313" key="8">
    <source>
        <dbReference type="EMBL" id="KAK6940677.1"/>
    </source>
</evidence>
<protein>
    <submittedName>
        <fullName evidence="8">AP2/ERF domain</fullName>
    </submittedName>
</protein>
<gene>
    <name evidence="8" type="ORF">RJ641_030208</name>
</gene>